<feature type="region of interest" description="Disordered" evidence="1">
    <location>
        <begin position="1"/>
        <end position="181"/>
    </location>
</feature>
<feature type="compositionally biased region" description="Polar residues" evidence="1">
    <location>
        <begin position="38"/>
        <end position="49"/>
    </location>
</feature>
<feature type="domain" description="DUF6532" evidence="2">
    <location>
        <begin position="282"/>
        <end position="456"/>
    </location>
</feature>
<dbReference type="InterPro" id="IPR045341">
    <property type="entry name" value="DUF6532"/>
</dbReference>
<sequence length="472" mass="52185">MHNGEETVRFAPRNNPRRKRNEVAPVRRSLRNVAGKAYSNTRPPTTVTPYPSVHDQVHHPVPFLDGQDDIPRSDDEGDSMISSQRMAPEQRQETPNLREPIELPSMPDTTSPGDPPHVVPGIQQSTPAAQITPIPACPELPTPENLPDPVDSGPILAPNHPVPPNQLTAGQSNGPLSASGNATVAPNSPLVPHLARNLENLEQWRNEREHRLALLESALLYGPSKRHVNNYTSNLYARTKPQIYVPNPKAADGPDNSKKYQGSFSIAEQILMYPAEHSMLYDLVCVDPFPIDDATVTRGFIFARSMISTTLNGEGPSLALKHFMMKKLSRKRNSMLALVQSGILDKYGLPPDAIFDDLDAYHRVVELMQNDSFVDMASAQSEGTAKFTHPAIAFVLKTLLFKTKPPVGLLFIDRIASSDTEALWHNTRSDQSPEALRGIPIGAIAFACILVSHKIDFKRAWALLRDGPHHYR</sequence>
<evidence type="ECO:0000256" key="1">
    <source>
        <dbReference type="SAM" id="MobiDB-lite"/>
    </source>
</evidence>
<organism evidence="3 4">
    <name type="scientific">Rhizoctonia solani</name>
    <dbReference type="NCBI Taxonomy" id="456999"/>
    <lineage>
        <taxon>Eukaryota</taxon>
        <taxon>Fungi</taxon>
        <taxon>Dikarya</taxon>
        <taxon>Basidiomycota</taxon>
        <taxon>Agaricomycotina</taxon>
        <taxon>Agaricomycetes</taxon>
        <taxon>Cantharellales</taxon>
        <taxon>Ceratobasidiaceae</taxon>
        <taxon>Rhizoctonia</taxon>
    </lineage>
</organism>
<keyword evidence="4" id="KW-1185">Reference proteome</keyword>
<proteinExistence type="predicted"/>
<protein>
    <recommendedName>
        <fullName evidence="2">DUF6532 domain-containing protein</fullName>
    </recommendedName>
</protein>
<dbReference type="EMBL" id="CYGV01001900">
    <property type="protein sequence ID" value="CUA77853.1"/>
    <property type="molecule type" value="Genomic_DNA"/>
</dbReference>
<feature type="compositionally biased region" description="Polar residues" evidence="1">
    <location>
        <begin position="165"/>
        <end position="181"/>
    </location>
</feature>
<reference evidence="3 4" key="1">
    <citation type="submission" date="2015-07" db="EMBL/GenBank/DDBJ databases">
        <authorList>
            <person name="Noorani M."/>
        </authorList>
    </citation>
    <scope>NUCLEOTIDE SEQUENCE [LARGE SCALE GENOMIC DNA]</scope>
    <source>
        <strain evidence="3">BBA 69670</strain>
    </source>
</reference>
<gene>
    <name evidence="3" type="ORF">RSOLAG22IIIB_06826</name>
</gene>
<evidence type="ECO:0000259" key="2">
    <source>
        <dbReference type="Pfam" id="PF20149"/>
    </source>
</evidence>
<evidence type="ECO:0000313" key="3">
    <source>
        <dbReference type="EMBL" id="CUA77853.1"/>
    </source>
</evidence>
<dbReference type="Proteomes" id="UP000044841">
    <property type="component" value="Unassembled WGS sequence"/>
</dbReference>
<dbReference type="Pfam" id="PF20149">
    <property type="entry name" value="DUF6532"/>
    <property type="match status" value="1"/>
</dbReference>
<accession>A0A0K6GGW0</accession>
<evidence type="ECO:0000313" key="4">
    <source>
        <dbReference type="Proteomes" id="UP000044841"/>
    </source>
</evidence>
<dbReference type="AlphaFoldDB" id="A0A0K6GGW0"/>
<feature type="compositionally biased region" description="Pro residues" evidence="1">
    <location>
        <begin position="135"/>
        <end position="146"/>
    </location>
</feature>
<name>A0A0K6GGW0_9AGAM</name>